<dbReference type="GO" id="GO:0019433">
    <property type="term" value="P:triglyceride catabolic process"/>
    <property type="evidence" value="ECO:0007669"/>
    <property type="project" value="TreeGrafter"/>
</dbReference>
<reference evidence="5" key="1">
    <citation type="submission" date="2016-10" db="EMBL/GenBank/DDBJ databases">
        <authorList>
            <person name="de Groot N.N."/>
        </authorList>
    </citation>
    <scope>NUCLEOTIDE SEQUENCE [LARGE SCALE GENOMIC DNA]</scope>
    <source>
        <strain evidence="5">CPCC 202699</strain>
    </source>
</reference>
<feature type="region of interest" description="Disordered" evidence="3">
    <location>
        <begin position="370"/>
        <end position="407"/>
    </location>
</feature>
<feature type="active site" evidence="1">
    <location>
        <position position="1261"/>
    </location>
</feature>
<dbReference type="InterPro" id="IPR036514">
    <property type="entry name" value="SGNH_hydro_sf"/>
</dbReference>
<keyword evidence="2" id="KW-1015">Disulfide bond</keyword>
<feature type="disulfide bond" evidence="2">
    <location>
        <begin position="1109"/>
        <end position="1116"/>
    </location>
</feature>
<evidence type="ECO:0000256" key="3">
    <source>
        <dbReference type="SAM" id="MobiDB-lite"/>
    </source>
</evidence>
<feature type="active site" description="Nucleophile" evidence="1">
    <location>
        <position position="978"/>
    </location>
</feature>
<keyword evidence="5" id="KW-0378">Hydrolase</keyword>
<dbReference type="Gene3D" id="3.40.50.1110">
    <property type="entry name" value="SGNH hydrolase"/>
    <property type="match status" value="1"/>
</dbReference>
<protein>
    <submittedName>
        <fullName evidence="5">GDSL-like Lipase/Acylhydrolase</fullName>
    </submittedName>
</protein>
<dbReference type="CDD" id="cd01823">
    <property type="entry name" value="SEST_like"/>
    <property type="match status" value="1"/>
</dbReference>
<keyword evidence="6" id="KW-1185">Reference proteome</keyword>
<dbReference type="EMBL" id="FNON01000002">
    <property type="protein sequence ID" value="SDX29894.1"/>
    <property type="molecule type" value="Genomic_DNA"/>
</dbReference>
<feature type="signal peptide" evidence="4">
    <location>
        <begin position="1"/>
        <end position="30"/>
    </location>
</feature>
<dbReference type="InterPro" id="IPR037460">
    <property type="entry name" value="SEST-like"/>
</dbReference>
<dbReference type="Proteomes" id="UP000199515">
    <property type="component" value="Unassembled WGS sequence"/>
</dbReference>
<dbReference type="SUPFAM" id="SSF52266">
    <property type="entry name" value="SGNH hydrolase"/>
    <property type="match status" value="1"/>
</dbReference>
<dbReference type="PANTHER" id="PTHR37981:SF1">
    <property type="entry name" value="SGNH HYDROLASE-TYPE ESTERASE DOMAIN-CONTAINING PROTEIN"/>
    <property type="match status" value="1"/>
</dbReference>
<accession>A0A1H3AL46</accession>
<dbReference type="GO" id="GO:0004806">
    <property type="term" value="F:triacylglycerol lipase activity"/>
    <property type="evidence" value="ECO:0007669"/>
    <property type="project" value="TreeGrafter"/>
</dbReference>
<feature type="chain" id="PRO_5011535809" evidence="4">
    <location>
        <begin position="31"/>
        <end position="1281"/>
    </location>
</feature>
<dbReference type="PANTHER" id="PTHR37981">
    <property type="entry name" value="LIPASE 2"/>
    <property type="match status" value="1"/>
</dbReference>
<name>A0A1H3AL46_9PSEU</name>
<proteinExistence type="predicted"/>
<evidence type="ECO:0000256" key="2">
    <source>
        <dbReference type="PIRSR" id="PIRSR637460-2"/>
    </source>
</evidence>
<feature type="disulfide bond" evidence="2">
    <location>
        <begin position="1018"/>
        <end position="1057"/>
    </location>
</feature>
<sequence>MHRSRAARRAAQTCAALLLTTAFLGTPAVAASKPPPDAAKPDSASVPQADRDRILPAGWRSSADRAVTIVGDQTGLHVLAADAKDGYTWRTVATLAETGAETSQWIGQECVTASGRYAAVVYAPREAVNREEKFRGGGFAAIVDLTSGDVRKLPFTVNLAYYNPGCGADERVVFTRNLTVGDTYKSRLMTVDAATTGVVRQVDAIGQVTSAVPVRDTTVAATGRGLATVEADGKLRHVADAASTPFRLSVDADGGVGFEVRSAGKTEIHRYTGAVDTLVAAVPLDSVQLHQVAGKVFVQGKTIGSRLPGTWHAADVAGDAQLSTTGALAITSATNVRDQQATGAPGGPLPVDITTKVLATGAQPSFSVRPSALKPAVGSTPSPAVTTAPAPPARPGVAADPSTMTTDPDRACAVPRNDPKIQSLQPTPELGEWAADLAVKNQLFVQRPAGYNGSTLPAYTPQGLFPMHQLIGGGQVPAQVLLGVMAQESNIWQSSPTVTDGESGNFNQGGFYGKNVGVDRVNFADPDCGYGASQVTTGMRVSDGSSVYSPTQQLALTVDYAANIAAGLNILIDKWNQMKQLGIGVNNGDPSKIENWWYALWAYNSGWHAPGENGANGAYGLGWANNVANEDYAADRAGYLDASYGDAKYPNHWSYPERVVGWARHPLMRLDWKAGTYKIGYLPATWQAGGFAQRPALGSFCDATTSCDMNQLHKPAQFPTDPGSHCLRDDLKCWWHASASWTQCATACGSEQVRYPPGTPEPALAASKVLYRPDCTGAAQVPAGSLIIDDVPGDVTTYRGCSKDWANQGSLTFKFGVDQAGHYPSKIDFHQVDGGFGGHMWNAHAWKDIPENAKHKVTGTWTLNRQLNGWARVLVYIPDHRARNPQATYTVHGSDSNSPTRTVVEGNYLDDGRNPAPGHWESLGAFNFSGTPSVSLDNLVHNVDDRWVEDVRDVPWDAVAFQPLSGKPANQVVALGDSYSSGEGASGDPVNGAWSYYRSSDHDGRDANGDDPLMRDACHRSPSSWSRQSYLPDNQARTVGSRADAFDPTLNYHMSACAGATTRNLLPGGSGQYQEQQQPDQGYLDQYTSLITLSVGGNDAKFTSIFKQCVLSASLCQDQVFENDSEPLSAAEPKRIDRIGIDVQNVLNLLKGRSPNARILVMGYPILLERAGSCIPGIGTSEAPWLIEMNNRLDEVLKNAVANARTAGVAATYADPRSAFAGKGACGDNEQIHALVLTLTRGDDTSFRMGDTGFISGQSLHPKVQGAQTYSNVATAAIAGM</sequence>
<feature type="compositionally biased region" description="Low complexity" evidence="3">
    <location>
        <begin position="378"/>
        <end position="388"/>
    </location>
</feature>
<gene>
    <name evidence="5" type="ORF">SAMN05421504_102952</name>
</gene>
<evidence type="ECO:0000313" key="5">
    <source>
        <dbReference type="EMBL" id="SDX29894.1"/>
    </source>
</evidence>
<evidence type="ECO:0000256" key="4">
    <source>
        <dbReference type="SAM" id="SignalP"/>
    </source>
</evidence>
<evidence type="ECO:0000313" key="6">
    <source>
        <dbReference type="Proteomes" id="UP000199515"/>
    </source>
</evidence>
<dbReference type="STRING" id="589385.SAMN05421504_102952"/>
<feature type="region of interest" description="Disordered" evidence="3">
    <location>
        <begin position="31"/>
        <end position="50"/>
    </location>
</feature>
<evidence type="ECO:0000256" key="1">
    <source>
        <dbReference type="PIRSR" id="PIRSR637460-1"/>
    </source>
</evidence>
<keyword evidence="4" id="KW-0732">Signal</keyword>
<organism evidence="5 6">
    <name type="scientific">Amycolatopsis xylanica</name>
    <dbReference type="NCBI Taxonomy" id="589385"/>
    <lineage>
        <taxon>Bacteria</taxon>
        <taxon>Bacillati</taxon>
        <taxon>Actinomycetota</taxon>
        <taxon>Actinomycetes</taxon>
        <taxon>Pseudonocardiales</taxon>
        <taxon>Pseudonocardiaceae</taxon>
        <taxon>Amycolatopsis</taxon>
    </lineage>
</organism>